<reference evidence="3 4" key="1">
    <citation type="submission" date="2018-11" db="EMBL/GenBank/DDBJ databases">
        <authorList>
            <consortium name="Pathogen Informatics"/>
        </authorList>
    </citation>
    <scope>NUCLEOTIDE SEQUENCE [LARGE SCALE GENOMIC DNA]</scope>
</reference>
<evidence type="ECO:0000256" key="1">
    <source>
        <dbReference type="SAM" id="SignalP"/>
    </source>
</evidence>
<protein>
    <recommendedName>
        <fullName evidence="2">SCP domain-containing protein</fullName>
    </recommendedName>
</protein>
<dbReference type="InterPro" id="IPR014044">
    <property type="entry name" value="CAP_dom"/>
</dbReference>
<name>A0A3P6S3U0_CYLGO</name>
<accession>A0A3P6S3U0</accession>
<gene>
    <name evidence="3" type="ORF">CGOC_LOCUS1596</name>
</gene>
<dbReference type="AlphaFoldDB" id="A0A3P6S3U0"/>
<dbReference type="EMBL" id="UYRV01003096">
    <property type="protein sequence ID" value="VDK49781.1"/>
    <property type="molecule type" value="Genomic_DNA"/>
</dbReference>
<dbReference type="CDD" id="cd05380">
    <property type="entry name" value="CAP_euk"/>
    <property type="match status" value="1"/>
</dbReference>
<evidence type="ECO:0000313" key="3">
    <source>
        <dbReference type="EMBL" id="VDK49781.1"/>
    </source>
</evidence>
<dbReference type="InterPro" id="IPR035940">
    <property type="entry name" value="CAP_sf"/>
</dbReference>
<keyword evidence="1" id="KW-0732">Signal</keyword>
<proteinExistence type="predicted"/>
<evidence type="ECO:0000313" key="4">
    <source>
        <dbReference type="Proteomes" id="UP000271889"/>
    </source>
</evidence>
<feature type="chain" id="PRO_5018317223" description="SCP domain-containing protein" evidence="1">
    <location>
        <begin position="20"/>
        <end position="191"/>
    </location>
</feature>
<dbReference type="SMART" id="SM00198">
    <property type="entry name" value="SCP"/>
    <property type="match status" value="1"/>
</dbReference>
<dbReference type="Pfam" id="PF00188">
    <property type="entry name" value="CAP"/>
    <property type="match status" value="1"/>
</dbReference>
<organism evidence="3 4">
    <name type="scientific">Cylicostephanus goldi</name>
    <name type="common">Nematode worm</name>
    <dbReference type="NCBI Taxonomy" id="71465"/>
    <lineage>
        <taxon>Eukaryota</taxon>
        <taxon>Metazoa</taxon>
        <taxon>Ecdysozoa</taxon>
        <taxon>Nematoda</taxon>
        <taxon>Chromadorea</taxon>
        <taxon>Rhabditida</taxon>
        <taxon>Rhabditina</taxon>
        <taxon>Rhabditomorpha</taxon>
        <taxon>Strongyloidea</taxon>
        <taxon>Strongylidae</taxon>
        <taxon>Cylicostephanus</taxon>
    </lineage>
</organism>
<dbReference type="OrthoDB" id="5874910at2759"/>
<feature type="domain" description="SCP" evidence="2">
    <location>
        <begin position="31"/>
        <end position="190"/>
    </location>
</feature>
<keyword evidence="4" id="KW-1185">Reference proteome</keyword>
<sequence>MLLQYFLLGVAPIIPALDGAPECDGGAMESTDINEILKYINERRSTVVQGNQRNGQRKDNLPAGKYMNQIYWNCDLEKETMEFSTDVCDYPEQTPQKSQAYHADYDYDGEKVPSASSLVETWLGMVDNNALTEYGNGAVKYSEELNMADFVNLINPKTTDIGCAFGNCVIEDGGSKYTFYCLTNQSYVRVA</sequence>
<dbReference type="Proteomes" id="UP000271889">
    <property type="component" value="Unassembled WGS sequence"/>
</dbReference>
<dbReference type="Gene3D" id="3.40.33.10">
    <property type="entry name" value="CAP"/>
    <property type="match status" value="1"/>
</dbReference>
<dbReference type="SUPFAM" id="SSF55797">
    <property type="entry name" value="PR-1-like"/>
    <property type="match status" value="1"/>
</dbReference>
<feature type="signal peptide" evidence="1">
    <location>
        <begin position="1"/>
        <end position="19"/>
    </location>
</feature>
<evidence type="ECO:0000259" key="2">
    <source>
        <dbReference type="SMART" id="SM00198"/>
    </source>
</evidence>